<accession>A0A9X0SPQ5</accession>
<reference evidence="1 2" key="1">
    <citation type="submission" date="2015-12" db="EMBL/GenBank/DDBJ databases">
        <title>Bacillus cereus Group isolate.</title>
        <authorList>
            <person name="Kovac J."/>
        </authorList>
    </citation>
    <scope>NUCLEOTIDE SEQUENCE [LARGE SCALE GENOMIC DNA]</scope>
    <source>
        <strain evidence="1 2">FSL K6-0073</strain>
    </source>
</reference>
<dbReference type="AlphaFoldDB" id="A0A9X0SPQ5"/>
<name>A0A9X0SPQ5_BACCE</name>
<proteinExistence type="predicted"/>
<dbReference type="EMBL" id="LOMO01000001">
    <property type="protein sequence ID" value="KXY50961.1"/>
    <property type="molecule type" value="Genomic_DNA"/>
</dbReference>
<organism evidence="1 2">
    <name type="scientific">Bacillus cereus</name>
    <dbReference type="NCBI Taxonomy" id="1396"/>
    <lineage>
        <taxon>Bacteria</taxon>
        <taxon>Bacillati</taxon>
        <taxon>Bacillota</taxon>
        <taxon>Bacilli</taxon>
        <taxon>Bacillales</taxon>
        <taxon>Bacillaceae</taxon>
        <taxon>Bacillus</taxon>
        <taxon>Bacillus cereus group</taxon>
    </lineage>
</organism>
<gene>
    <name evidence="1" type="ORF">AT268_30930</name>
</gene>
<protein>
    <submittedName>
        <fullName evidence="1">Uncharacterized protein</fullName>
    </submittedName>
</protein>
<evidence type="ECO:0000313" key="1">
    <source>
        <dbReference type="EMBL" id="KXY50961.1"/>
    </source>
</evidence>
<dbReference type="RefSeq" id="WP_061662286.1">
    <property type="nucleotide sequence ID" value="NZ_LOMO01000001.1"/>
</dbReference>
<sequence length="143" mass="16886">MKKELNVPVILPEHEKVVVWVLHKINRDKFPEGELTVKYYMDCETPSKRKMHDTEYVTMWDIYNSYTREQKDSINRAIITGMYRLTTDIKEGEVVTDGNCVGFAFKFDYNWKKRSFKLATSKSANLNWCDDGSIDKFQRVIQS</sequence>
<comment type="caution">
    <text evidence="1">The sequence shown here is derived from an EMBL/GenBank/DDBJ whole genome shotgun (WGS) entry which is preliminary data.</text>
</comment>
<evidence type="ECO:0000313" key="2">
    <source>
        <dbReference type="Proteomes" id="UP000075476"/>
    </source>
</evidence>
<dbReference type="Proteomes" id="UP000075476">
    <property type="component" value="Unassembled WGS sequence"/>
</dbReference>